<dbReference type="InterPro" id="IPR038267">
    <property type="entry name" value="ECF_sigma_eff"/>
</dbReference>
<evidence type="ECO:0000313" key="2">
    <source>
        <dbReference type="EMBL" id="NGZ76806.1"/>
    </source>
</evidence>
<evidence type="ECO:0000313" key="3">
    <source>
        <dbReference type="Proteomes" id="UP000800303"/>
    </source>
</evidence>
<accession>A0ABX0F766</accession>
<keyword evidence="3" id="KW-1185">Reference proteome</keyword>
<proteinExistence type="predicted"/>
<evidence type="ECO:0000256" key="1">
    <source>
        <dbReference type="SAM" id="Phobius"/>
    </source>
</evidence>
<evidence type="ECO:0008006" key="4">
    <source>
        <dbReference type="Google" id="ProtNLM"/>
    </source>
</evidence>
<dbReference type="EMBL" id="JAAFGS010000005">
    <property type="protein sequence ID" value="NGZ76806.1"/>
    <property type="molecule type" value="Genomic_DNA"/>
</dbReference>
<reference evidence="2 3" key="1">
    <citation type="submission" date="2020-01" db="EMBL/GenBank/DDBJ databases">
        <title>Polyphasic characterisation and genomic insights into a novel alkali tolerant bacterium VR-M41.</title>
        <authorList>
            <person name="Vemuluri V.R."/>
        </authorList>
    </citation>
    <scope>NUCLEOTIDE SEQUENCE [LARGE SCALE GENOMIC DNA]</scope>
    <source>
        <strain evidence="2 3">VR-M41</strain>
    </source>
</reference>
<dbReference type="RefSeq" id="WP_166276002.1">
    <property type="nucleotide sequence ID" value="NZ_JAAFGS010000005.1"/>
</dbReference>
<keyword evidence="1" id="KW-1133">Transmembrane helix</keyword>
<keyword evidence="1" id="KW-0472">Membrane</keyword>
<keyword evidence="1" id="KW-0812">Transmembrane</keyword>
<sequence>MSLEQEIRSALQKKTRDWKVPEEVLRKVSAQIEDNETTGGSAYADRHRPKVRKRILVAVFSAVLILPTGAYAGYHYLADAIYGSKGNFGGDLNAYEQLEAKLQTVKSQMSDSDYEQLTILIREAASLFSQHAGEDGRLKESEMSVEELERMKTLEREINEKTAGLSTVAADSSEVDENFNVENFWAEVLAKAERELDSTDYAEFRTLAEEAKNPEKVWDETLVERLNSFLVPLGYKIGQSK</sequence>
<feature type="transmembrane region" description="Helical" evidence="1">
    <location>
        <begin position="55"/>
        <end position="77"/>
    </location>
</feature>
<dbReference type="Gene3D" id="1.10.3950.10">
    <property type="entry name" value="putative ecf-type sigma factor negative effector from bacillus cereus"/>
    <property type="match status" value="1"/>
</dbReference>
<dbReference type="Proteomes" id="UP000800303">
    <property type="component" value="Unassembled WGS sequence"/>
</dbReference>
<name>A0ABX0F766_9BACL</name>
<gene>
    <name evidence="2" type="ORF">GYN08_15895</name>
</gene>
<organism evidence="2 3">
    <name type="scientific">Saccharibacillus alkalitolerans</name>
    <dbReference type="NCBI Taxonomy" id="2705290"/>
    <lineage>
        <taxon>Bacteria</taxon>
        <taxon>Bacillati</taxon>
        <taxon>Bacillota</taxon>
        <taxon>Bacilli</taxon>
        <taxon>Bacillales</taxon>
        <taxon>Paenibacillaceae</taxon>
        <taxon>Saccharibacillus</taxon>
    </lineage>
</organism>
<protein>
    <recommendedName>
        <fullName evidence="4">DUF3600 domain-containing protein</fullName>
    </recommendedName>
</protein>
<comment type="caution">
    <text evidence="2">The sequence shown here is derived from an EMBL/GenBank/DDBJ whole genome shotgun (WGS) entry which is preliminary data.</text>
</comment>